<keyword evidence="3" id="KW-1185">Reference proteome</keyword>
<dbReference type="OrthoDB" id="5859944at2759"/>
<sequence>QIREPKRVKRPNSDPINMQTNPDPLERRFFGSSSSQNQQKISKQPGMERQTKS</sequence>
<feature type="non-terminal residue" evidence="2">
    <location>
        <position position="1"/>
    </location>
</feature>
<dbReference type="EMBL" id="CAJVCH010023583">
    <property type="protein sequence ID" value="CAG7694889.1"/>
    <property type="molecule type" value="Genomic_DNA"/>
</dbReference>
<proteinExistence type="predicted"/>
<name>A0A8J2JST6_9HEXA</name>
<gene>
    <name evidence="2" type="ORF">AFUS01_LOCUS3862</name>
</gene>
<reference evidence="2" key="1">
    <citation type="submission" date="2021-06" db="EMBL/GenBank/DDBJ databases">
        <authorList>
            <person name="Hodson N. C."/>
            <person name="Mongue J. A."/>
            <person name="Jaron S. K."/>
        </authorList>
    </citation>
    <scope>NUCLEOTIDE SEQUENCE</scope>
</reference>
<accession>A0A8J2JST6</accession>
<evidence type="ECO:0000256" key="1">
    <source>
        <dbReference type="SAM" id="MobiDB-lite"/>
    </source>
</evidence>
<dbReference type="Proteomes" id="UP000708208">
    <property type="component" value="Unassembled WGS sequence"/>
</dbReference>
<feature type="non-terminal residue" evidence="2">
    <location>
        <position position="53"/>
    </location>
</feature>
<evidence type="ECO:0000313" key="3">
    <source>
        <dbReference type="Proteomes" id="UP000708208"/>
    </source>
</evidence>
<feature type="compositionally biased region" description="Low complexity" evidence="1">
    <location>
        <begin position="32"/>
        <end position="44"/>
    </location>
</feature>
<comment type="caution">
    <text evidence="2">The sequence shown here is derived from an EMBL/GenBank/DDBJ whole genome shotgun (WGS) entry which is preliminary data.</text>
</comment>
<protein>
    <submittedName>
        <fullName evidence="2">Uncharacterized protein</fullName>
    </submittedName>
</protein>
<dbReference type="AlphaFoldDB" id="A0A8J2JST6"/>
<evidence type="ECO:0000313" key="2">
    <source>
        <dbReference type="EMBL" id="CAG7694889.1"/>
    </source>
</evidence>
<organism evidence="2 3">
    <name type="scientific">Allacma fusca</name>
    <dbReference type="NCBI Taxonomy" id="39272"/>
    <lineage>
        <taxon>Eukaryota</taxon>
        <taxon>Metazoa</taxon>
        <taxon>Ecdysozoa</taxon>
        <taxon>Arthropoda</taxon>
        <taxon>Hexapoda</taxon>
        <taxon>Collembola</taxon>
        <taxon>Symphypleona</taxon>
        <taxon>Sminthuridae</taxon>
        <taxon>Allacma</taxon>
    </lineage>
</organism>
<feature type="region of interest" description="Disordered" evidence="1">
    <location>
        <begin position="1"/>
        <end position="53"/>
    </location>
</feature>
<feature type="compositionally biased region" description="Basic residues" evidence="1">
    <location>
        <begin position="1"/>
        <end position="10"/>
    </location>
</feature>